<dbReference type="InterPro" id="IPR014757">
    <property type="entry name" value="Tscrpt_reg_IclR_C"/>
</dbReference>
<organism evidence="6 7">
    <name type="scientific">Paenalcaligenes hominis</name>
    <dbReference type="NCBI Taxonomy" id="643674"/>
    <lineage>
        <taxon>Bacteria</taxon>
        <taxon>Pseudomonadati</taxon>
        <taxon>Pseudomonadota</taxon>
        <taxon>Betaproteobacteria</taxon>
        <taxon>Burkholderiales</taxon>
        <taxon>Alcaligenaceae</taxon>
        <taxon>Paenalcaligenes</taxon>
    </lineage>
</organism>
<dbReference type="PANTHER" id="PTHR30136">
    <property type="entry name" value="HELIX-TURN-HELIX TRANSCRIPTIONAL REGULATOR, ICLR FAMILY"/>
    <property type="match status" value="1"/>
</dbReference>
<dbReference type="InterPro" id="IPR036390">
    <property type="entry name" value="WH_DNA-bd_sf"/>
</dbReference>
<dbReference type="KEGG" id="phn:PAEH1_07430"/>
<dbReference type="Pfam" id="PF01614">
    <property type="entry name" value="IclR_C"/>
    <property type="match status" value="1"/>
</dbReference>
<dbReference type="GO" id="GO:0003677">
    <property type="term" value="F:DNA binding"/>
    <property type="evidence" value="ECO:0007669"/>
    <property type="project" value="UniProtKB-KW"/>
</dbReference>
<sequence>MSTNENEKYLVPALIRGLKILELFSPTKTELALSEIAQSLEINRSSAFRLVQTLEYCGYLNRNEQKNYTLNIKALQLGYSALASIDITEQAVPIMKQLRDQTHTAVHLSVLDQTDIVYVQNIQALGAFTSNILIGTRWPAHATVIGQFLLSGLNNNEIIERYKTVKEWKLFSESTPKNLDELLAKVEKARSSESLTSWQQFKNTMVASASPIIHPFNGSVPYVLSVSHPAYSLDRKKYEAEVIPHLISAAKRISSYIL</sequence>
<dbReference type="SUPFAM" id="SSF46785">
    <property type="entry name" value="Winged helix' DNA-binding domain"/>
    <property type="match status" value="1"/>
</dbReference>
<dbReference type="PANTHER" id="PTHR30136:SF34">
    <property type="entry name" value="TRANSCRIPTIONAL REGULATOR"/>
    <property type="match status" value="1"/>
</dbReference>
<dbReference type="InterPro" id="IPR036388">
    <property type="entry name" value="WH-like_DNA-bd_sf"/>
</dbReference>
<keyword evidence="1" id="KW-0805">Transcription regulation</keyword>
<evidence type="ECO:0008006" key="8">
    <source>
        <dbReference type="Google" id="ProtNLM"/>
    </source>
</evidence>
<proteinExistence type="predicted"/>
<dbReference type="SMART" id="SM00346">
    <property type="entry name" value="HTH_ICLR"/>
    <property type="match status" value="1"/>
</dbReference>
<dbReference type="OrthoDB" id="9807558at2"/>
<dbReference type="Gene3D" id="1.10.10.10">
    <property type="entry name" value="Winged helix-like DNA-binding domain superfamily/Winged helix DNA-binding domain"/>
    <property type="match status" value="1"/>
</dbReference>
<keyword evidence="2" id="KW-0238">DNA-binding</keyword>
<protein>
    <recommendedName>
        <fullName evidence="8">IclR family transcriptional regulator</fullName>
    </recommendedName>
</protein>
<dbReference type="GO" id="GO:0045892">
    <property type="term" value="P:negative regulation of DNA-templated transcription"/>
    <property type="evidence" value="ECO:0007669"/>
    <property type="project" value="TreeGrafter"/>
</dbReference>
<dbReference type="PROSITE" id="PS51078">
    <property type="entry name" value="ICLR_ED"/>
    <property type="match status" value="1"/>
</dbReference>
<dbReference type="Proteomes" id="UP000189369">
    <property type="component" value="Chromosome"/>
</dbReference>
<dbReference type="STRING" id="643674.PAEH1_07430"/>
<dbReference type="AlphaFoldDB" id="A0A1U9K0F1"/>
<dbReference type="InterPro" id="IPR050707">
    <property type="entry name" value="HTH_MetabolicPath_Reg"/>
</dbReference>
<evidence type="ECO:0000256" key="2">
    <source>
        <dbReference type="ARBA" id="ARBA00023125"/>
    </source>
</evidence>
<dbReference type="InterPro" id="IPR029016">
    <property type="entry name" value="GAF-like_dom_sf"/>
</dbReference>
<dbReference type="InterPro" id="IPR005471">
    <property type="entry name" value="Tscrpt_reg_IclR_N"/>
</dbReference>
<keyword evidence="3" id="KW-0804">Transcription</keyword>
<accession>A0A1U9K0F1</accession>
<evidence type="ECO:0000256" key="1">
    <source>
        <dbReference type="ARBA" id="ARBA00023015"/>
    </source>
</evidence>
<evidence type="ECO:0000313" key="6">
    <source>
        <dbReference type="EMBL" id="AQS51429.1"/>
    </source>
</evidence>
<gene>
    <name evidence="6" type="ORF">PAEH1_07430</name>
</gene>
<dbReference type="EMBL" id="CP019697">
    <property type="protein sequence ID" value="AQS51429.1"/>
    <property type="molecule type" value="Genomic_DNA"/>
</dbReference>
<name>A0A1U9K0F1_9BURK</name>
<feature type="domain" description="HTH iclR-type" evidence="4">
    <location>
        <begin position="11"/>
        <end position="72"/>
    </location>
</feature>
<dbReference type="GO" id="GO:0003700">
    <property type="term" value="F:DNA-binding transcription factor activity"/>
    <property type="evidence" value="ECO:0007669"/>
    <property type="project" value="TreeGrafter"/>
</dbReference>
<dbReference type="PROSITE" id="PS51077">
    <property type="entry name" value="HTH_ICLR"/>
    <property type="match status" value="1"/>
</dbReference>
<evidence type="ECO:0000256" key="3">
    <source>
        <dbReference type="ARBA" id="ARBA00023163"/>
    </source>
</evidence>
<evidence type="ECO:0000259" key="4">
    <source>
        <dbReference type="PROSITE" id="PS51077"/>
    </source>
</evidence>
<feature type="domain" description="IclR-ED" evidence="5">
    <location>
        <begin position="73"/>
        <end position="258"/>
    </location>
</feature>
<evidence type="ECO:0000259" key="5">
    <source>
        <dbReference type="PROSITE" id="PS51078"/>
    </source>
</evidence>
<dbReference type="Gene3D" id="3.30.450.40">
    <property type="match status" value="1"/>
</dbReference>
<reference evidence="6 7" key="1">
    <citation type="submission" date="2017-01" db="EMBL/GenBank/DDBJ databases">
        <title>Complete Genome Sequence of Paenalcaligenes hominis, Isolated from a paraplegic Patient with neurogenic bladder.</title>
        <authorList>
            <person name="Mukhopadhyay R."/>
            <person name="Joaquin J."/>
            <person name="Hogue R."/>
            <person name="Kilaru A."/>
            <person name="Jospin G."/>
            <person name="Mars K."/>
            <person name="Eisen J.A."/>
            <person name="Chaturvedi V."/>
        </authorList>
    </citation>
    <scope>NUCLEOTIDE SEQUENCE [LARGE SCALE GENOMIC DNA]</scope>
    <source>
        <strain evidence="6 7">15S00501</strain>
    </source>
</reference>
<dbReference type="SUPFAM" id="SSF55781">
    <property type="entry name" value="GAF domain-like"/>
    <property type="match status" value="1"/>
</dbReference>
<dbReference type="Pfam" id="PF09339">
    <property type="entry name" value="HTH_IclR"/>
    <property type="match status" value="1"/>
</dbReference>
<evidence type="ECO:0000313" key="7">
    <source>
        <dbReference type="Proteomes" id="UP000189369"/>
    </source>
</evidence>